<feature type="transmembrane region" description="Helical" evidence="1">
    <location>
        <begin position="15"/>
        <end position="42"/>
    </location>
</feature>
<keyword evidence="1" id="KW-0472">Membrane</keyword>
<dbReference type="Pfam" id="PF13782">
    <property type="entry name" value="SpoVAB"/>
    <property type="match status" value="1"/>
</dbReference>
<dbReference type="OrthoDB" id="9790504at2"/>
<evidence type="ECO:0000313" key="3">
    <source>
        <dbReference type="Proteomes" id="UP000095390"/>
    </source>
</evidence>
<reference evidence="2 3" key="1">
    <citation type="submission" date="2015-09" db="EMBL/GenBank/DDBJ databases">
        <authorList>
            <consortium name="Pathogen Informatics"/>
        </authorList>
    </citation>
    <scope>NUCLEOTIDE SEQUENCE [LARGE SCALE GENOMIC DNA]</scope>
    <source>
        <strain evidence="2 3">2789STDY5834966</strain>
    </source>
</reference>
<dbReference type="EMBL" id="CYYC01000008">
    <property type="protein sequence ID" value="CUM89713.1"/>
    <property type="molecule type" value="Genomic_DNA"/>
</dbReference>
<evidence type="ECO:0000313" key="2">
    <source>
        <dbReference type="EMBL" id="CUM89713.1"/>
    </source>
</evidence>
<dbReference type="Proteomes" id="UP000095390">
    <property type="component" value="Unassembled WGS sequence"/>
</dbReference>
<evidence type="ECO:0008006" key="4">
    <source>
        <dbReference type="Google" id="ProtNLM"/>
    </source>
</evidence>
<dbReference type="AlphaFoldDB" id="A0A173SH92"/>
<gene>
    <name evidence="2" type="ORF">ERS852578_00943</name>
</gene>
<sequence length="150" mass="16031">MCLGIMTVPIINKVILGWVAFGAGFAVAGGFIAFISLIGIVTRLAGLTKTADAIPTYENSMALGLIFFNLVSLYQPDLQWLSYTAALSIINIVGLFTGIFAGCLAGALAEVVNIIPIFSRRIKLRKGFPYMVKAAAVGKCIGCLIQFYVF</sequence>
<dbReference type="InterPro" id="IPR020144">
    <property type="entry name" value="SpoVAB"/>
</dbReference>
<dbReference type="RefSeq" id="WP_055182654.1">
    <property type="nucleotide sequence ID" value="NZ_DBFEAN010000172.1"/>
</dbReference>
<keyword evidence="1" id="KW-1133">Transmembrane helix</keyword>
<feature type="transmembrane region" description="Helical" evidence="1">
    <location>
        <begin position="54"/>
        <end position="74"/>
    </location>
</feature>
<feature type="transmembrane region" description="Helical" evidence="1">
    <location>
        <begin position="80"/>
        <end position="109"/>
    </location>
</feature>
<organism evidence="2 3">
    <name type="scientific">Anaerobutyricum hallii</name>
    <dbReference type="NCBI Taxonomy" id="39488"/>
    <lineage>
        <taxon>Bacteria</taxon>
        <taxon>Bacillati</taxon>
        <taxon>Bacillota</taxon>
        <taxon>Clostridia</taxon>
        <taxon>Lachnospirales</taxon>
        <taxon>Lachnospiraceae</taxon>
        <taxon>Anaerobutyricum</taxon>
    </lineage>
</organism>
<proteinExistence type="predicted"/>
<keyword evidence="1" id="KW-0812">Transmembrane</keyword>
<name>A0A173SH92_9FIRM</name>
<protein>
    <recommendedName>
        <fullName evidence="4">Stage V sporulation protein AB</fullName>
    </recommendedName>
</protein>
<feature type="transmembrane region" description="Helical" evidence="1">
    <location>
        <begin position="130"/>
        <end position="149"/>
    </location>
</feature>
<evidence type="ECO:0000256" key="1">
    <source>
        <dbReference type="SAM" id="Phobius"/>
    </source>
</evidence>
<accession>A0A173SH92</accession>